<accession>A0A1K0HG74</accession>
<feature type="transmembrane region" description="Helical" evidence="11">
    <location>
        <begin position="247"/>
        <end position="269"/>
    </location>
</feature>
<feature type="transmembrane region" description="Helical" evidence="11">
    <location>
        <begin position="312"/>
        <end position="329"/>
    </location>
</feature>
<proteinExistence type="inferred from homology"/>
<dbReference type="GO" id="GO:0005789">
    <property type="term" value="C:endoplasmic reticulum membrane"/>
    <property type="evidence" value="ECO:0007669"/>
    <property type="project" value="UniProtKB-SubCell"/>
</dbReference>
<evidence type="ECO:0000256" key="4">
    <source>
        <dbReference type="ARBA" id="ARBA00022692"/>
    </source>
</evidence>
<evidence type="ECO:0000256" key="2">
    <source>
        <dbReference type="ARBA" id="ARBA00006897"/>
    </source>
</evidence>
<dbReference type="EMBL" id="LT558138">
    <property type="protein sequence ID" value="SAM86345.1"/>
    <property type="molecule type" value="Genomic_DNA"/>
</dbReference>
<dbReference type="PROSITE" id="PS51257">
    <property type="entry name" value="PROKAR_LIPOPROTEIN"/>
    <property type="match status" value="1"/>
</dbReference>
<keyword evidence="5" id="KW-0378">Hydrolase</keyword>
<keyword evidence="6" id="KW-0256">Endoplasmic reticulum</keyword>
<keyword evidence="3 13" id="KW-0645">Protease</keyword>
<feature type="transmembrane region" description="Helical" evidence="11">
    <location>
        <begin position="20"/>
        <end position="39"/>
    </location>
</feature>
<reference evidence="14" key="1">
    <citation type="submission" date="2016-04" db="EMBL/GenBank/DDBJ databases">
        <authorList>
            <person name="Guldener U."/>
            <person name="Guldener U."/>
        </authorList>
    </citation>
    <scope>NUCLEOTIDE SEQUENCE [LARGE SCALE GENOMIC DNA]</scope>
    <source>
        <strain evidence="14">UB2112</strain>
    </source>
</reference>
<protein>
    <recommendedName>
        <fullName evidence="10">intramembrane prenyl-peptidase Rce1</fullName>
        <ecNumber evidence="10">3.4.26.1</ecNumber>
    </recommendedName>
</protein>
<name>A0A1K0HG74_9BASI</name>
<organism evidence="13 14">
    <name type="scientific">Ustilago bromivora</name>
    <dbReference type="NCBI Taxonomy" id="307758"/>
    <lineage>
        <taxon>Eukaryota</taxon>
        <taxon>Fungi</taxon>
        <taxon>Dikarya</taxon>
        <taxon>Basidiomycota</taxon>
        <taxon>Ustilaginomycotina</taxon>
        <taxon>Ustilaginomycetes</taxon>
        <taxon>Ustilaginales</taxon>
        <taxon>Ustilaginaceae</taxon>
        <taxon>Ustilago</taxon>
    </lineage>
</organism>
<feature type="transmembrane region" description="Helical" evidence="11">
    <location>
        <begin position="70"/>
        <end position="88"/>
    </location>
</feature>
<evidence type="ECO:0000313" key="14">
    <source>
        <dbReference type="Proteomes" id="UP000179920"/>
    </source>
</evidence>
<evidence type="ECO:0000259" key="12">
    <source>
        <dbReference type="Pfam" id="PF02517"/>
    </source>
</evidence>
<comment type="catalytic activity">
    <reaction evidence="9">
        <text>Hydrolyzes the peptide bond -P2-(S-farnesyl or geranylgeranyl)C-P1'-P2'-P3'-COOH where P1' and P2' are amino acids with aliphatic sidechains and P3' is any C-terminal residue.</text>
        <dbReference type="EC" id="3.4.26.1"/>
    </reaction>
</comment>
<evidence type="ECO:0000256" key="5">
    <source>
        <dbReference type="ARBA" id="ARBA00022801"/>
    </source>
</evidence>
<evidence type="ECO:0000256" key="3">
    <source>
        <dbReference type="ARBA" id="ARBA00022670"/>
    </source>
</evidence>
<evidence type="ECO:0000313" key="13">
    <source>
        <dbReference type="EMBL" id="SAM86345.1"/>
    </source>
</evidence>
<dbReference type="Proteomes" id="UP000179920">
    <property type="component" value="Chromosome XXII"/>
</dbReference>
<keyword evidence="7 11" id="KW-1133">Transmembrane helix</keyword>
<comment type="subcellular location">
    <subcellularLocation>
        <location evidence="1">Endoplasmic reticulum membrane</location>
        <topology evidence="1">Multi-pass membrane protein</topology>
    </subcellularLocation>
</comment>
<gene>
    <name evidence="13" type="ORF">UBRO_08804</name>
</gene>
<feature type="transmembrane region" description="Helical" evidence="11">
    <location>
        <begin position="140"/>
        <end position="160"/>
    </location>
</feature>
<keyword evidence="8 11" id="KW-0472">Membrane</keyword>
<dbReference type="EC" id="3.4.26.1" evidence="10"/>
<evidence type="ECO:0000256" key="6">
    <source>
        <dbReference type="ARBA" id="ARBA00022824"/>
    </source>
</evidence>
<dbReference type="OrthoDB" id="271604at2759"/>
<dbReference type="InterPro" id="IPR003675">
    <property type="entry name" value="Rce1/LyrA-like_dom"/>
</dbReference>
<evidence type="ECO:0000256" key="7">
    <source>
        <dbReference type="ARBA" id="ARBA00022989"/>
    </source>
</evidence>
<sequence length="346" mass="37596">MSLIVKLPTPTLHAPVLSTGFAVGACTLFTLSYVGSLYLSPAGRLAGSKDAEGNRMHRDHPSVIRARMKTASLATAITVVATGWIVWVKEVVPPSGCLLDTLNISRLLGVPLPTPSLLTSRILPFDPPLPTYLARITGHILSPLLLTSLLFLGPLHTLFLRGQLPFQSRFTLSRFLAPLRTLAGVRNFLVGPLTEELVFRSSLLTILSLSPLSSKKTLVFGSPAFFGIAHIHHAYNVYLQGGRTKKAALNGALIAGVQFAYTMVFGWYANFLFLRSASVSVPTVAHVLCNVLGLPNPGADSEDYPKKRRCKWIWTTHAVGIILFAKLLFPLTSAKVMGASLYWPEL</sequence>
<evidence type="ECO:0000256" key="8">
    <source>
        <dbReference type="ARBA" id="ARBA00023136"/>
    </source>
</evidence>
<evidence type="ECO:0000256" key="1">
    <source>
        <dbReference type="ARBA" id="ARBA00004477"/>
    </source>
</evidence>
<feature type="domain" description="CAAX prenyl protease 2/Lysostaphin resistance protein A-like" evidence="12">
    <location>
        <begin position="181"/>
        <end position="292"/>
    </location>
</feature>
<dbReference type="Pfam" id="PF02517">
    <property type="entry name" value="Rce1-like"/>
    <property type="match status" value="1"/>
</dbReference>
<evidence type="ECO:0000256" key="9">
    <source>
        <dbReference type="ARBA" id="ARBA00047280"/>
    </source>
</evidence>
<dbReference type="GO" id="GO:0071586">
    <property type="term" value="P:CAAX-box protein processing"/>
    <property type="evidence" value="ECO:0007669"/>
    <property type="project" value="InterPro"/>
</dbReference>
<evidence type="ECO:0000256" key="10">
    <source>
        <dbReference type="ARBA" id="ARBA00049729"/>
    </source>
</evidence>
<dbReference type="PANTHER" id="PTHR13046">
    <property type="entry name" value="PROTEASE U48 CAAX PRENYL PROTEASE RCE1"/>
    <property type="match status" value="1"/>
</dbReference>
<dbReference type="PANTHER" id="PTHR13046:SF0">
    <property type="entry name" value="CAAX PRENYL PROTEASE 2"/>
    <property type="match status" value="1"/>
</dbReference>
<comment type="similarity">
    <text evidence="2">Belongs to the peptidase U48 family.</text>
</comment>
<evidence type="ECO:0000256" key="11">
    <source>
        <dbReference type="SAM" id="Phobius"/>
    </source>
</evidence>
<keyword evidence="4 11" id="KW-0812">Transmembrane</keyword>
<dbReference type="InterPro" id="IPR039731">
    <property type="entry name" value="Rce1"/>
</dbReference>
<dbReference type="AlphaFoldDB" id="A0A1K0HG74"/>
<dbReference type="GO" id="GO:0004222">
    <property type="term" value="F:metalloendopeptidase activity"/>
    <property type="evidence" value="ECO:0007669"/>
    <property type="project" value="InterPro"/>
</dbReference>